<dbReference type="GO" id="GO:0034597">
    <property type="term" value="F:phosphatidylinositol-4,5-bisphosphate 4-phosphatase activity"/>
    <property type="evidence" value="ECO:0007669"/>
    <property type="project" value="UniProtKB-EC"/>
</dbReference>
<keyword evidence="14" id="KW-1185">Reference proteome</keyword>
<comment type="catalytic activity">
    <reaction evidence="1 11">
        <text>a 1,2-diacyl-sn-glycero-3-phospho-(1D-myo-inositol-4,5-bisphosphate) + H2O = a 1,2-diacyl-sn-glycero-3-phospho-(1D-myo-inositol-5-phosphate) + phosphate</text>
        <dbReference type="Rhea" id="RHEA:25674"/>
        <dbReference type="ChEBI" id="CHEBI:15377"/>
        <dbReference type="ChEBI" id="CHEBI:43474"/>
        <dbReference type="ChEBI" id="CHEBI:57795"/>
        <dbReference type="ChEBI" id="CHEBI:58456"/>
        <dbReference type="EC" id="3.1.3.78"/>
    </reaction>
</comment>
<dbReference type="GO" id="GO:0030670">
    <property type="term" value="C:phagocytic vesicle membrane"/>
    <property type="evidence" value="ECO:0007669"/>
    <property type="project" value="TreeGrafter"/>
</dbReference>
<gene>
    <name evidence="13" type="ORF">ElyMa_001180000</name>
</gene>
<dbReference type="PANTHER" id="PTHR21014">
    <property type="entry name" value="PHOSPHATIDYLINOSITOL-4,5-BISPHOSPHATE 4-PHOSPHATASE"/>
    <property type="match status" value="1"/>
</dbReference>
<dbReference type="AlphaFoldDB" id="A0AAV4I615"/>
<accession>A0AAV4I615</accession>
<feature type="transmembrane region" description="Helical" evidence="11">
    <location>
        <begin position="224"/>
        <end position="248"/>
    </location>
</feature>
<feature type="compositionally biased region" description="Polar residues" evidence="12">
    <location>
        <begin position="35"/>
        <end position="45"/>
    </location>
</feature>
<dbReference type="GO" id="GO:0046856">
    <property type="term" value="P:phosphatidylinositol dephosphorylation"/>
    <property type="evidence" value="ECO:0007669"/>
    <property type="project" value="InterPro"/>
</dbReference>
<evidence type="ECO:0000256" key="1">
    <source>
        <dbReference type="ARBA" id="ARBA00001261"/>
    </source>
</evidence>
<dbReference type="InterPro" id="IPR019178">
    <property type="entry name" value="PtdIns-P2-Ptase"/>
</dbReference>
<dbReference type="EMBL" id="BMAT01002316">
    <property type="protein sequence ID" value="GFS04584.1"/>
    <property type="molecule type" value="Genomic_DNA"/>
</dbReference>
<name>A0AAV4I615_9GAST</name>
<reference evidence="13 14" key="1">
    <citation type="journal article" date="2021" name="Elife">
        <title>Chloroplast acquisition without the gene transfer in kleptoplastic sea slugs, Plakobranchus ocellatus.</title>
        <authorList>
            <person name="Maeda T."/>
            <person name="Takahashi S."/>
            <person name="Yoshida T."/>
            <person name="Shimamura S."/>
            <person name="Takaki Y."/>
            <person name="Nagai Y."/>
            <person name="Toyoda A."/>
            <person name="Suzuki Y."/>
            <person name="Arimoto A."/>
            <person name="Ishii H."/>
            <person name="Satoh N."/>
            <person name="Nishiyama T."/>
            <person name="Hasebe M."/>
            <person name="Maruyama T."/>
            <person name="Minagawa J."/>
            <person name="Obokata J."/>
            <person name="Shigenobu S."/>
        </authorList>
    </citation>
    <scope>NUCLEOTIDE SEQUENCE [LARGE SCALE GENOMIC DNA]</scope>
</reference>
<dbReference type="EC" id="3.1.3.78" evidence="4 11"/>
<evidence type="ECO:0000256" key="8">
    <source>
        <dbReference type="ARBA" id="ARBA00022989"/>
    </source>
</evidence>
<evidence type="ECO:0000256" key="9">
    <source>
        <dbReference type="ARBA" id="ARBA00023136"/>
    </source>
</evidence>
<dbReference type="GO" id="GO:0005765">
    <property type="term" value="C:lysosomal membrane"/>
    <property type="evidence" value="ECO:0007669"/>
    <property type="project" value="UniProtKB-SubCell"/>
</dbReference>
<keyword evidence="5 11" id="KW-0812">Transmembrane</keyword>
<dbReference type="Pfam" id="PF09788">
    <property type="entry name" value="Tmemb_55A"/>
    <property type="match status" value="1"/>
</dbReference>
<comment type="subcellular location">
    <subcellularLocation>
        <location evidence="2 11">Late endosome membrane</location>
        <topology evidence="2 11">Multi-pass membrane protein</topology>
    </subcellularLocation>
    <subcellularLocation>
        <location evidence="3 11">Lysosome membrane</location>
        <topology evidence="3 11">Multi-pass membrane protein</topology>
    </subcellularLocation>
</comment>
<evidence type="ECO:0000313" key="13">
    <source>
        <dbReference type="EMBL" id="GFS04584.1"/>
    </source>
</evidence>
<evidence type="ECO:0000256" key="10">
    <source>
        <dbReference type="ARBA" id="ARBA00023228"/>
    </source>
</evidence>
<evidence type="ECO:0000256" key="2">
    <source>
        <dbReference type="ARBA" id="ARBA00004107"/>
    </source>
</evidence>
<evidence type="ECO:0000256" key="6">
    <source>
        <dbReference type="ARBA" id="ARBA00022753"/>
    </source>
</evidence>
<evidence type="ECO:0000256" key="5">
    <source>
        <dbReference type="ARBA" id="ARBA00022692"/>
    </source>
</evidence>
<keyword evidence="9 11" id="KW-0472">Membrane</keyword>
<dbReference type="GO" id="GO:0005886">
    <property type="term" value="C:plasma membrane"/>
    <property type="evidence" value="ECO:0007669"/>
    <property type="project" value="TreeGrafter"/>
</dbReference>
<proteinExistence type="predicted"/>
<feature type="transmembrane region" description="Helical" evidence="11">
    <location>
        <begin position="195"/>
        <end position="218"/>
    </location>
</feature>
<feature type="region of interest" description="Disordered" evidence="12">
    <location>
        <begin position="1"/>
        <end position="61"/>
    </location>
</feature>
<keyword evidence="6 11" id="KW-0967">Endosome</keyword>
<evidence type="ECO:0000256" key="4">
    <source>
        <dbReference type="ARBA" id="ARBA00012936"/>
    </source>
</evidence>
<evidence type="ECO:0000256" key="3">
    <source>
        <dbReference type="ARBA" id="ARBA00004155"/>
    </source>
</evidence>
<evidence type="ECO:0000256" key="12">
    <source>
        <dbReference type="SAM" id="MobiDB-lite"/>
    </source>
</evidence>
<dbReference type="Proteomes" id="UP000762676">
    <property type="component" value="Unassembled WGS sequence"/>
</dbReference>
<comment type="caution">
    <text evidence="13">The sequence shown here is derived from an EMBL/GenBank/DDBJ whole genome shotgun (WGS) entry which is preliminary data.</text>
</comment>
<sequence>MANMENERTPLLAGDHNNLSTGNNAPAPPPPPYSSAETNPNSDGNAATIPIGTDELPPPYTPTAQGGIPMINCKVCQAIISLEGKQHLFVVKCSVCGEATPIRAAPPGKKYIRCPCNLLLVCRSGATKILCPKETCKRVITLPGPRDNVASLTRYKCGYCTQIFVIHAVVKFARCPHCRKWSCVGQNHARTRGHIYLTLGILVLAAAIGITIGTFAVATSTGGIYVAWTGGFIIGICFIIRAIILYCIKVSYPYQTSLNV</sequence>
<keyword evidence="8 11" id="KW-1133">Transmembrane helix</keyword>
<evidence type="ECO:0000313" key="14">
    <source>
        <dbReference type="Proteomes" id="UP000762676"/>
    </source>
</evidence>
<organism evidence="13 14">
    <name type="scientific">Elysia marginata</name>
    <dbReference type="NCBI Taxonomy" id="1093978"/>
    <lineage>
        <taxon>Eukaryota</taxon>
        <taxon>Metazoa</taxon>
        <taxon>Spiralia</taxon>
        <taxon>Lophotrochozoa</taxon>
        <taxon>Mollusca</taxon>
        <taxon>Gastropoda</taxon>
        <taxon>Heterobranchia</taxon>
        <taxon>Euthyneura</taxon>
        <taxon>Panpulmonata</taxon>
        <taxon>Sacoglossa</taxon>
        <taxon>Placobranchoidea</taxon>
        <taxon>Plakobranchidae</taxon>
        <taxon>Elysia</taxon>
    </lineage>
</organism>
<dbReference type="PANTHER" id="PTHR21014:SF6">
    <property type="entry name" value="PHOSPHATIDYLINOSITOL-4,5-BISPHOSPHATE 4-PHOSPHATASE"/>
    <property type="match status" value="1"/>
</dbReference>
<evidence type="ECO:0000256" key="7">
    <source>
        <dbReference type="ARBA" id="ARBA00022801"/>
    </source>
</evidence>
<keyword evidence="10 11" id="KW-0458">Lysosome</keyword>
<dbReference type="GO" id="GO:0031902">
    <property type="term" value="C:late endosome membrane"/>
    <property type="evidence" value="ECO:0007669"/>
    <property type="project" value="UniProtKB-SubCell"/>
</dbReference>
<comment type="function">
    <text evidence="11">Catalyzes the hydrolysis of phosphatidylinositol-4,5-bisphosphate (PtdIns-4,5-P2) to phosphatidylinositol-4-phosphate (PtdIns-4-P).</text>
</comment>
<protein>
    <recommendedName>
        <fullName evidence="4 11">Phosphatidylinositol-4,5-bisphosphate 4-phosphatase</fullName>
        <ecNumber evidence="4 11">3.1.3.78</ecNumber>
    </recommendedName>
</protein>
<keyword evidence="7 11" id="KW-0378">Hydrolase</keyword>
<evidence type="ECO:0000256" key="11">
    <source>
        <dbReference type="RuleBase" id="RU365008"/>
    </source>
</evidence>